<dbReference type="Gene3D" id="3.40.50.2300">
    <property type="match status" value="1"/>
</dbReference>
<organism evidence="8 9">
    <name type="scientific">Virgibacillus chiguensis</name>
    <dbReference type="NCBI Taxonomy" id="411959"/>
    <lineage>
        <taxon>Bacteria</taxon>
        <taxon>Bacillati</taxon>
        <taxon>Bacillota</taxon>
        <taxon>Bacilli</taxon>
        <taxon>Bacillales</taxon>
        <taxon>Bacillaceae</taxon>
        <taxon>Virgibacillus</taxon>
    </lineage>
</organism>
<dbReference type="InterPro" id="IPR001789">
    <property type="entry name" value="Sig_transdc_resp-reg_receiver"/>
</dbReference>
<dbReference type="SUPFAM" id="SSF52172">
    <property type="entry name" value="CheY-like"/>
    <property type="match status" value="1"/>
</dbReference>
<feature type="domain" description="Response regulatory" evidence="6">
    <location>
        <begin position="5"/>
        <end position="122"/>
    </location>
</feature>
<dbReference type="SUPFAM" id="SSF52738">
    <property type="entry name" value="Methylesterase CheB, C-terminal domain"/>
    <property type="match status" value="1"/>
</dbReference>
<accession>A0A1M5N6W2</accession>
<dbReference type="InterPro" id="IPR000673">
    <property type="entry name" value="Sig_transdc_resp-reg_Me-estase"/>
</dbReference>
<keyword evidence="3" id="KW-0963">Cytoplasm</keyword>
<comment type="catalytic activity">
    <reaction evidence="2 3">
        <text>[protein]-L-glutamate 5-O-methyl ester + H2O = L-glutamyl-[protein] + methanol + H(+)</text>
        <dbReference type="Rhea" id="RHEA:23236"/>
        <dbReference type="Rhea" id="RHEA-COMP:10208"/>
        <dbReference type="Rhea" id="RHEA-COMP:10311"/>
        <dbReference type="ChEBI" id="CHEBI:15377"/>
        <dbReference type="ChEBI" id="CHEBI:15378"/>
        <dbReference type="ChEBI" id="CHEBI:17790"/>
        <dbReference type="ChEBI" id="CHEBI:29973"/>
        <dbReference type="ChEBI" id="CHEBI:82795"/>
        <dbReference type="EC" id="3.1.1.61"/>
    </reaction>
</comment>
<feature type="modified residue" description="4-aspartylphosphate" evidence="3 5">
    <location>
        <position position="56"/>
    </location>
</feature>
<keyword evidence="3 4" id="KW-0145">Chemotaxis</keyword>
<sequence>MNIIRVLVIDDSAFMRKILTDMLSSDPAIEVVATARNGEDGLHKINQFSPDVITLDVQMPVMDGITTLKNIMQTNPIPVVMLSSVTEDATIKTIQAISSGAVDFIAKPSGAISIDIETMKQEIIRKVITAASVKLPSQQEERIRQNIIENPVNELAPYKQTIVVIGASTGGPRALQHIIEQLPKDLAAAVLIVQHMPAGFTKSLAERLNSKSDIAVKEAAHGERLRRGVVYIAPGGWHMKVKQMGSSVFIDLTDEEPLRGHRPSVDMLFTSLAPLKEVNKMAVILTGMGNDGANGIKSLKKHDKHTYIIAESEETAIVYGMPKAAMATNLVNKQAPLHAVSRLITQLI</sequence>
<evidence type="ECO:0000256" key="2">
    <source>
        <dbReference type="ARBA" id="ARBA00048267"/>
    </source>
</evidence>
<comment type="PTM">
    <text evidence="3">Phosphorylated by CheA. Phosphorylation of the N-terminal regulatory domain activates the methylesterase activity.</text>
</comment>
<comment type="subcellular location">
    <subcellularLocation>
        <location evidence="3">Cytoplasm</location>
    </subcellularLocation>
</comment>
<dbReference type="GO" id="GO:0006935">
    <property type="term" value="P:chemotaxis"/>
    <property type="evidence" value="ECO:0007669"/>
    <property type="project" value="UniProtKB-UniRule"/>
</dbReference>
<dbReference type="Proteomes" id="UP000184079">
    <property type="component" value="Unassembled WGS sequence"/>
</dbReference>
<dbReference type="PROSITE" id="PS50110">
    <property type="entry name" value="RESPONSE_REGULATORY"/>
    <property type="match status" value="1"/>
</dbReference>
<evidence type="ECO:0000256" key="5">
    <source>
        <dbReference type="PROSITE-ProRule" id="PRU00169"/>
    </source>
</evidence>
<protein>
    <recommendedName>
        <fullName evidence="3">Protein-glutamate methylesterase/protein-glutamine glutaminase</fullName>
        <ecNumber evidence="3">3.1.1.61</ecNumber>
        <ecNumber evidence="3">3.5.1.44</ecNumber>
    </recommendedName>
</protein>
<evidence type="ECO:0000313" key="9">
    <source>
        <dbReference type="Proteomes" id="UP000184079"/>
    </source>
</evidence>
<dbReference type="GO" id="GO:0008984">
    <property type="term" value="F:protein-glutamate methylesterase activity"/>
    <property type="evidence" value="ECO:0007669"/>
    <property type="project" value="UniProtKB-UniRule"/>
</dbReference>
<comment type="catalytic activity">
    <reaction evidence="3">
        <text>L-glutaminyl-[protein] + H2O = L-glutamyl-[protein] + NH4(+)</text>
        <dbReference type="Rhea" id="RHEA:16441"/>
        <dbReference type="Rhea" id="RHEA-COMP:10207"/>
        <dbReference type="Rhea" id="RHEA-COMP:10208"/>
        <dbReference type="ChEBI" id="CHEBI:15377"/>
        <dbReference type="ChEBI" id="CHEBI:28938"/>
        <dbReference type="ChEBI" id="CHEBI:29973"/>
        <dbReference type="ChEBI" id="CHEBI:30011"/>
        <dbReference type="EC" id="3.5.1.44"/>
    </reaction>
</comment>
<dbReference type="HAMAP" id="MF_00099">
    <property type="entry name" value="CheB_chemtxs"/>
    <property type="match status" value="1"/>
</dbReference>
<proteinExistence type="inferred from homology"/>
<keyword evidence="1 3" id="KW-0378">Hydrolase</keyword>
<evidence type="ECO:0000256" key="1">
    <source>
        <dbReference type="ARBA" id="ARBA00022801"/>
    </source>
</evidence>
<dbReference type="PANTHER" id="PTHR42872:SF3">
    <property type="entry name" value="PROTEIN-GLUTAMATE METHYLESTERASE_PROTEIN-GLUTAMINE GLUTAMINASE 1"/>
    <property type="match status" value="1"/>
</dbReference>
<dbReference type="GO" id="GO:0050568">
    <property type="term" value="F:protein-glutamine glutaminase activity"/>
    <property type="evidence" value="ECO:0007669"/>
    <property type="project" value="UniProtKB-UniRule"/>
</dbReference>
<dbReference type="CDD" id="cd17541">
    <property type="entry name" value="REC_CheB-like"/>
    <property type="match status" value="1"/>
</dbReference>
<dbReference type="Pfam" id="PF01339">
    <property type="entry name" value="CheB_methylest"/>
    <property type="match status" value="1"/>
</dbReference>
<dbReference type="GO" id="GO:0000156">
    <property type="term" value="F:phosphorelay response regulator activity"/>
    <property type="evidence" value="ECO:0007669"/>
    <property type="project" value="InterPro"/>
</dbReference>
<reference evidence="9" key="1">
    <citation type="submission" date="2016-11" db="EMBL/GenBank/DDBJ databases">
        <authorList>
            <person name="Varghese N."/>
            <person name="Submissions S."/>
        </authorList>
    </citation>
    <scope>NUCLEOTIDE SEQUENCE [LARGE SCALE GENOMIC DNA]</scope>
    <source>
        <strain evidence="9">CGMCC 1.6496</strain>
    </source>
</reference>
<comment type="similarity">
    <text evidence="3">Belongs to the CheB family.</text>
</comment>
<dbReference type="PANTHER" id="PTHR42872">
    <property type="entry name" value="PROTEIN-GLUTAMATE METHYLESTERASE/PROTEIN-GLUTAMINE GLUTAMINASE"/>
    <property type="match status" value="1"/>
</dbReference>
<dbReference type="RefSeq" id="WP_073005041.1">
    <property type="nucleotide sequence ID" value="NZ_FQXD01000002.1"/>
</dbReference>
<dbReference type="NCBIfam" id="NF001965">
    <property type="entry name" value="PRK00742.1"/>
    <property type="match status" value="1"/>
</dbReference>
<dbReference type="PROSITE" id="PS50122">
    <property type="entry name" value="CHEB"/>
    <property type="match status" value="1"/>
</dbReference>
<keyword evidence="9" id="KW-1185">Reference proteome</keyword>
<feature type="active site" evidence="3 4">
    <location>
        <position position="291"/>
    </location>
</feature>
<dbReference type="OrthoDB" id="9793421at2"/>
<dbReference type="InterPro" id="IPR008248">
    <property type="entry name" value="CheB-like"/>
</dbReference>
<evidence type="ECO:0000313" key="8">
    <source>
        <dbReference type="EMBL" id="SHG85207.1"/>
    </source>
</evidence>
<keyword evidence="3 5" id="KW-0597">Phosphoprotein</keyword>
<dbReference type="Pfam" id="PF00072">
    <property type="entry name" value="Response_reg"/>
    <property type="match status" value="1"/>
</dbReference>
<dbReference type="EC" id="3.1.1.61" evidence="3"/>
<dbReference type="CDD" id="cd16432">
    <property type="entry name" value="CheB_Rec"/>
    <property type="match status" value="1"/>
</dbReference>
<feature type="domain" description="CheB-type methylesterase" evidence="7">
    <location>
        <begin position="157"/>
        <end position="348"/>
    </location>
</feature>
<dbReference type="InterPro" id="IPR035909">
    <property type="entry name" value="CheB_C"/>
</dbReference>
<feature type="active site" evidence="3 4">
    <location>
        <position position="168"/>
    </location>
</feature>
<dbReference type="InterPro" id="IPR011006">
    <property type="entry name" value="CheY-like_superfamily"/>
</dbReference>
<dbReference type="Gene3D" id="3.40.50.180">
    <property type="entry name" value="Methylesterase CheB, C-terminal domain"/>
    <property type="match status" value="1"/>
</dbReference>
<gene>
    <name evidence="3" type="primary">cheB</name>
    <name evidence="8" type="ORF">SAMN05421807_10284</name>
</gene>
<evidence type="ECO:0000259" key="6">
    <source>
        <dbReference type="PROSITE" id="PS50110"/>
    </source>
</evidence>
<dbReference type="EMBL" id="FQXD01000002">
    <property type="protein sequence ID" value="SHG85207.1"/>
    <property type="molecule type" value="Genomic_DNA"/>
</dbReference>
<dbReference type="SMART" id="SM00448">
    <property type="entry name" value="REC"/>
    <property type="match status" value="1"/>
</dbReference>
<feature type="active site" evidence="3 4">
    <location>
        <position position="195"/>
    </location>
</feature>
<dbReference type="AlphaFoldDB" id="A0A1M5N6W2"/>
<evidence type="ECO:0000259" key="7">
    <source>
        <dbReference type="PROSITE" id="PS50122"/>
    </source>
</evidence>
<comment type="domain">
    <text evidence="3">Contains a C-terminal catalytic domain, and an N-terminal region which modulates catalytic activity.</text>
</comment>
<dbReference type="GO" id="GO:0005737">
    <property type="term" value="C:cytoplasm"/>
    <property type="evidence" value="ECO:0007669"/>
    <property type="project" value="UniProtKB-SubCell"/>
</dbReference>
<name>A0A1M5N6W2_9BACI</name>
<evidence type="ECO:0000256" key="4">
    <source>
        <dbReference type="PROSITE-ProRule" id="PRU00050"/>
    </source>
</evidence>
<dbReference type="EC" id="3.5.1.44" evidence="3"/>
<comment type="function">
    <text evidence="3">Involved in chemotaxis. Part of a chemotaxis signal transduction system that modulates chemotaxis in response to various stimuli. Catalyzes the demethylation of specific methylglutamate residues introduced into the chemoreceptors (methyl-accepting chemotaxis proteins or MCP) by CheR. Also mediates the irreversible deamidation of specific glutamine residues to glutamic acid.</text>
</comment>
<dbReference type="PIRSF" id="PIRSF000876">
    <property type="entry name" value="RR_chemtxs_CheB"/>
    <property type="match status" value="1"/>
</dbReference>
<evidence type="ECO:0000256" key="3">
    <source>
        <dbReference type="HAMAP-Rule" id="MF_00099"/>
    </source>
</evidence>